<feature type="domain" description="Serine hydrolase" evidence="3">
    <location>
        <begin position="4"/>
        <end position="229"/>
    </location>
</feature>
<organism evidence="4 5">
    <name type="scientific">Dimargaris cristalligena</name>
    <dbReference type="NCBI Taxonomy" id="215637"/>
    <lineage>
        <taxon>Eukaryota</taxon>
        <taxon>Fungi</taxon>
        <taxon>Fungi incertae sedis</taxon>
        <taxon>Zoopagomycota</taxon>
        <taxon>Kickxellomycotina</taxon>
        <taxon>Dimargaritomycetes</taxon>
        <taxon>Dimargaritales</taxon>
        <taxon>Dimargaritaceae</taxon>
        <taxon>Dimargaris</taxon>
    </lineage>
</organism>
<dbReference type="Pfam" id="PF03959">
    <property type="entry name" value="FSH1"/>
    <property type="match status" value="1"/>
</dbReference>
<evidence type="ECO:0000256" key="2">
    <source>
        <dbReference type="SAM" id="Phobius"/>
    </source>
</evidence>
<dbReference type="STRING" id="215637.A0A4Q0A1V4"/>
<keyword evidence="5" id="KW-1185">Reference proteome</keyword>
<proteinExistence type="predicted"/>
<accession>A0A4Q0A1V4</accession>
<feature type="transmembrane region" description="Helical" evidence="2">
    <location>
        <begin position="109"/>
        <end position="128"/>
    </location>
</feature>
<dbReference type="InterPro" id="IPR029058">
    <property type="entry name" value="AB_hydrolase_fold"/>
</dbReference>
<dbReference type="Gene3D" id="3.40.50.1820">
    <property type="entry name" value="alpha/beta hydrolase"/>
    <property type="match status" value="1"/>
</dbReference>
<keyword evidence="2" id="KW-1133">Transmembrane helix</keyword>
<dbReference type="FunFam" id="3.40.50.1820:FF:000073">
    <property type="entry name" value="esterase OVCA2 isoform X6"/>
    <property type="match status" value="1"/>
</dbReference>
<dbReference type="EMBL" id="ML002245">
    <property type="protein sequence ID" value="RKP39778.1"/>
    <property type="molecule type" value="Genomic_DNA"/>
</dbReference>
<keyword evidence="1 4" id="KW-0378">Hydrolase</keyword>
<reference evidence="5" key="1">
    <citation type="journal article" date="2018" name="Nat. Microbiol.">
        <title>Leveraging single-cell genomics to expand the fungal tree of life.</title>
        <authorList>
            <person name="Ahrendt S.R."/>
            <person name="Quandt C.A."/>
            <person name="Ciobanu D."/>
            <person name="Clum A."/>
            <person name="Salamov A."/>
            <person name="Andreopoulos B."/>
            <person name="Cheng J.F."/>
            <person name="Woyke T."/>
            <person name="Pelin A."/>
            <person name="Henrissat B."/>
            <person name="Reynolds N.K."/>
            <person name="Benny G.L."/>
            <person name="Smith M.E."/>
            <person name="James T.Y."/>
            <person name="Grigoriev I.V."/>
        </authorList>
    </citation>
    <scope>NUCLEOTIDE SEQUENCE [LARGE SCALE GENOMIC DNA]</scope>
    <source>
        <strain evidence="5">RSA 468</strain>
    </source>
</reference>
<keyword evidence="2" id="KW-0472">Membrane</keyword>
<protein>
    <submittedName>
        <fullName evidence="4">Serine hydrolase FSH</fullName>
    </submittedName>
</protein>
<dbReference type="PANTHER" id="PTHR48070:SF6">
    <property type="entry name" value="ESTERASE OVCA2"/>
    <property type="match status" value="1"/>
</dbReference>
<sequence>MTNGKLRILCLHGYVQSGPVFRAKTGSLRKGLKQVAEFEYISSPLPVELSHASPSDEPRDNASDGAVKEEPKLGWFRVTNDASGHRLHDLQKCLDTIKYALETMGPFDGILGFSQGAAIVAIVLLIIADQKKTALKGVAPSSDFHFQVSDPSLLPRFVILYGGFQVNVKELAQLYQPEAVEIPSLHVIGQSDVIIAPERSENLSHAFKNPELLYHPGGHFVPASPAQVKPLTAFLQSFIRVPSPL</sequence>
<name>A0A4Q0A1V4_9FUNG</name>
<dbReference type="InterPro" id="IPR050593">
    <property type="entry name" value="LovG"/>
</dbReference>
<dbReference type="GO" id="GO:0005737">
    <property type="term" value="C:cytoplasm"/>
    <property type="evidence" value="ECO:0007669"/>
    <property type="project" value="TreeGrafter"/>
</dbReference>
<evidence type="ECO:0000313" key="5">
    <source>
        <dbReference type="Proteomes" id="UP000268162"/>
    </source>
</evidence>
<dbReference type="PANTHER" id="PTHR48070">
    <property type="entry name" value="ESTERASE OVCA2"/>
    <property type="match status" value="1"/>
</dbReference>
<gene>
    <name evidence="4" type="ORF">BJ085DRAFT_34859</name>
</gene>
<dbReference type="AlphaFoldDB" id="A0A4Q0A1V4"/>
<evidence type="ECO:0000256" key="1">
    <source>
        <dbReference type="ARBA" id="ARBA00022801"/>
    </source>
</evidence>
<evidence type="ECO:0000313" key="4">
    <source>
        <dbReference type="EMBL" id="RKP39778.1"/>
    </source>
</evidence>
<dbReference type="GO" id="GO:0016787">
    <property type="term" value="F:hydrolase activity"/>
    <property type="evidence" value="ECO:0007669"/>
    <property type="project" value="UniProtKB-KW"/>
</dbReference>
<dbReference type="SUPFAM" id="SSF53474">
    <property type="entry name" value="alpha/beta-Hydrolases"/>
    <property type="match status" value="1"/>
</dbReference>
<keyword evidence="2" id="KW-0812">Transmembrane</keyword>
<dbReference type="Proteomes" id="UP000268162">
    <property type="component" value="Unassembled WGS sequence"/>
</dbReference>
<dbReference type="InterPro" id="IPR005645">
    <property type="entry name" value="FSH-like_dom"/>
</dbReference>
<dbReference type="GO" id="GO:0005634">
    <property type="term" value="C:nucleus"/>
    <property type="evidence" value="ECO:0007669"/>
    <property type="project" value="TreeGrafter"/>
</dbReference>
<evidence type="ECO:0000259" key="3">
    <source>
        <dbReference type="Pfam" id="PF03959"/>
    </source>
</evidence>